<dbReference type="AlphaFoldDB" id="A0A699HTD1"/>
<evidence type="ECO:0000256" key="2">
    <source>
        <dbReference type="SAM" id="MobiDB-lite"/>
    </source>
</evidence>
<gene>
    <name evidence="3" type="ORF">Tci_446264</name>
</gene>
<evidence type="ECO:0000256" key="1">
    <source>
        <dbReference type="SAM" id="Coils"/>
    </source>
</evidence>
<feature type="compositionally biased region" description="Low complexity" evidence="2">
    <location>
        <begin position="106"/>
        <end position="119"/>
    </location>
</feature>
<protein>
    <submittedName>
        <fullName evidence="3">Uncharacterized protein</fullName>
    </submittedName>
</protein>
<accession>A0A699HTD1</accession>
<sequence>MVKSSSSSKNEIFDDSFCSTSCKKNTESLNTKITELSKKLSDSKTMLYHYKLGLSQVEARLVEFKNQEIKLYEKIRGLEFNVKCKNNIIERLTNELEELKKERRTSSSIESNSSDLQSNNSSVFWLGESSGSIMSKPMIKFVKAGDSLKIIKTTKGETARKPPRVKGLERELKARTPPIKIHKVDVRGRSRSVMAWVPKKVLSRTSWHYISSLIFTSPFAKGVQDPFRLGSTSGIRASEKALNKKNHFHKSCLFDKKIWPIQLQVPQVLQAQILKYLIYVEERLVVYKKNEDVLINQINVLNLDVKLRDKVLAEYTKKLEKAEKERDELKLILEKLQNSSKSLNALLESQVSDKDKTRLGYKAASPAVEGFVNSSKILEIRDNQSDKGYHEVPHLL</sequence>
<organism evidence="3">
    <name type="scientific">Tanacetum cinerariifolium</name>
    <name type="common">Dalmatian daisy</name>
    <name type="synonym">Chrysanthemum cinerariifolium</name>
    <dbReference type="NCBI Taxonomy" id="118510"/>
    <lineage>
        <taxon>Eukaryota</taxon>
        <taxon>Viridiplantae</taxon>
        <taxon>Streptophyta</taxon>
        <taxon>Embryophyta</taxon>
        <taxon>Tracheophyta</taxon>
        <taxon>Spermatophyta</taxon>
        <taxon>Magnoliopsida</taxon>
        <taxon>eudicotyledons</taxon>
        <taxon>Gunneridae</taxon>
        <taxon>Pentapetalae</taxon>
        <taxon>asterids</taxon>
        <taxon>campanulids</taxon>
        <taxon>Asterales</taxon>
        <taxon>Asteraceae</taxon>
        <taxon>Asteroideae</taxon>
        <taxon>Anthemideae</taxon>
        <taxon>Anthemidinae</taxon>
        <taxon>Tanacetum</taxon>
    </lineage>
</organism>
<keyword evidence="1" id="KW-0175">Coiled coil</keyword>
<reference evidence="3" key="1">
    <citation type="journal article" date="2019" name="Sci. Rep.">
        <title>Draft genome of Tanacetum cinerariifolium, the natural source of mosquito coil.</title>
        <authorList>
            <person name="Yamashiro T."/>
            <person name="Shiraishi A."/>
            <person name="Satake H."/>
            <person name="Nakayama K."/>
        </authorList>
    </citation>
    <scope>NUCLEOTIDE SEQUENCE</scope>
</reference>
<feature type="region of interest" description="Disordered" evidence="2">
    <location>
        <begin position="100"/>
        <end position="119"/>
    </location>
</feature>
<evidence type="ECO:0000313" key="3">
    <source>
        <dbReference type="EMBL" id="GEY74290.1"/>
    </source>
</evidence>
<name>A0A699HTD1_TANCI</name>
<dbReference type="EMBL" id="BKCJ010205424">
    <property type="protein sequence ID" value="GEY74290.1"/>
    <property type="molecule type" value="Genomic_DNA"/>
</dbReference>
<comment type="caution">
    <text evidence="3">The sequence shown here is derived from an EMBL/GenBank/DDBJ whole genome shotgun (WGS) entry which is preliminary data.</text>
</comment>
<proteinExistence type="predicted"/>
<feature type="coiled-coil region" evidence="1">
    <location>
        <begin position="305"/>
        <end position="346"/>
    </location>
</feature>